<dbReference type="AlphaFoldDB" id="A0A381VQ76"/>
<evidence type="ECO:0000259" key="1">
    <source>
        <dbReference type="Pfam" id="PF00930"/>
    </source>
</evidence>
<accession>A0A381VQ76</accession>
<dbReference type="Pfam" id="PF00930">
    <property type="entry name" value="DPPIV_N"/>
    <property type="match status" value="1"/>
</dbReference>
<dbReference type="Gene3D" id="2.140.10.30">
    <property type="entry name" value="Dipeptidylpeptidase IV, N-terminal domain"/>
    <property type="match status" value="1"/>
</dbReference>
<organism evidence="2">
    <name type="scientific">marine metagenome</name>
    <dbReference type="NCBI Taxonomy" id="408172"/>
    <lineage>
        <taxon>unclassified sequences</taxon>
        <taxon>metagenomes</taxon>
        <taxon>ecological metagenomes</taxon>
    </lineage>
</organism>
<sequence>MAITVEDIAQYPSPGMDCPSSFSFSPDNRYLTYLKAVGPDGSKALFAWELSSRTETLVASSLADSSTEESLEEQLRRQRLRQMSKGISQYTWIADGRILIPDSGSVYILDSLGSIPRLLVNGEEYPAIDPKASPDGSSLAFVSKGDIYSVPIGGGTPSMRTAGGRDGTTRGLADYIAQEEMRRSSGYWWSPDSSLIAFTEVDETHIPEFHISHLGKDSPGDPSWEVHRYPFAGCDNPQVRLGVVDMQGHITWADLSEYEYIARVNWQPGGHLLVQCQNREQTSLDLLRFTGDLSDKTVLLKEISKIWVNLHDMYRPLKDGRF</sequence>
<dbReference type="PANTHER" id="PTHR11731:SF193">
    <property type="entry name" value="DIPEPTIDYL PEPTIDASE 9"/>
    <property type="match status" value="1"/>
</dbReference>
<gene>
    <name evidence="2" type="ORF">METZ01_LOCUS95228</name>
</gene>
<dbReference type="InterPro" id="IPR002469">
    <property type="entry name" value="Peptidase_S9B_N"/>
</dbReference>
<reference evidence="2" key="1">
    <citation type="submission" date="2018-05" db="EMBL/GenBank/DDBJ databases">
        <authorList>
            <person name="Lanie J.A."/>
            <person name="Ng W.-L."/>
            <person name="Kazmierczak K.M."/>
            <person name="Andrzejewski T.M."/>
            <person name="Davidsen T.M."/>
            <person name="Wayne K.J."/>
            <person name="Tettelin H."/>
            <person name="Glass J.I."/>
            <person name="Rusch D."/>
            <person name="Podicherti R."/>
            <person name="Tsui H.-C.T."/>
            <person name="Winkler M.E."/>
        </authorList>
    </citation>
    <scope>NUCLEOTIDE SEQUENCE</scope>
</reference>
<dbReference type="GO" id="GO:0008239">
    <property type="term" value="F:dipeptidyl-peptidase activity"/>
    <property type="evidence" value="ECO:0007669"/>
    <property type="project" value="TreeGrafter"/>
</dbReference>
<dbReference type="EMBL" id="UINC01009450">
    <property type="protein sequence ID" value="SVA42374.1"/>
    <property type="molecule type" value="Genomic_DNA"/>
</dbReference>
<feature type="domain" description="Dipeptidylpeptidase IV N-terminal" evidence="1">
    <location>
        <begin position="124"/>
        <end position="317"/>
    </location>
</feature>
<proteinExistence type="predicted"/>
<name>A0A381VQ76_9ZZZZ</name>
<dbReference type="InterPro" id="IPR050278">
    <property type="entry name" value="Serine_Prot_S9B/DPPIV"/>
</dbReference>
<evidence type="ECO:0000313" key="2">
    <source>
        <dbReference type="EMBL" id="SVA42374.1"/>
    </source>
</evidence>
<protein>
    <recommendedName>
        <fullName evidence="1">Dipeptidylpeptidase IV N-terminal domain-containing protein</fullName>
    </recommendedName>
</protein>
<dbReference type="PANTHER" id="PTHR11731">
    <property type="entry name" value="PROTEASE FAMILY S9B,C DIPEPTIDYL-PEPTIDASE IV-RELATED"/>
    <property type="match status" value="1"/>
</dbReference>
<dbReference type="GO" id="GO:0006508">
    <property type="term" value="P:proteolysis"/>
    <property type="evidence" value="ECO:0007669"/>
    <property type="project" value="InterPro"/>
</dbReference>
<feature type="non-terminal residue" evidence="2">
    <location>
        <position position="322"/>
    </location>
</feature>
<dbReference type="SUPFAM" id="SSF82171">
    <property type="entry name" value="DPP6 N-terminal domain-like"/>
    <property type="match status" value="1"/>
</dbReference>